<organism evidence="10 11">
    <name type="scientific">Luteolibacter ambystomatis</name>
    <dbReference type="NCBI Taxonomy" id="2824561"/>
    <lineage>
        <taxon>Bacteria</taxon>
        <taxon>Pseudomonadati</taxon>
        <taxon>Verrucomicrobiota</taxon>
        <taxon>Verrucomicrobiia</taxon>
        <taxon>Verrucomicrobiales</taxon>
        <taxon>Verrucomicrobiaceae</taxon>
        <taxon>Luteolibacter</taxon>
    </lineage>
</organism>
<keyword evidence="3" id="KW-0808">Transferase</keyword>
<evidence type="ECO:0000256" key="7">
    <source>
        <dbReference type="ARBA" id="ARBA00047989"/>
    </source>
</evidence>
<dbReference type="GO" id="GO:0016787">
    <property type="term" value="F:hydrolase activity"/>
    <property type="evidence" value="ECO:0007669"/>
    <property type="project" value="UniProtKB-KW"/>
</dbReference>
<evidence type="ECO:0000256" key="4">
    <source>
        <dbReference type="ARBA" id="ARBA00022723"/>
    </source>
</evidence>
<sequence length="200" mass="21537">MAVEDADRDEAMRRLRPHHEAAVAAFGGTSQTWWRAEQVHGIGVAVVPGAETILAPDGLPVVPGMDGLVTNTPGTVLAIYVADCGAIWLADQRTGAYGLLHSGKKGTEGNIFQTALEVMAREYGTRAEDVTAVLGPCIRPPHYEIAFAEEIGRQAEQAGLASFTDCGEDTAVDLARHYSYRIEMGKTGRMMALLTRDLLR</sequence>
<keyword evidence="4" id="KW-0479">Metal-binding</keyword>
<dbReference type="KEGG" id="lamb:KBB96_08305"/>
<dbReference type="GO" id="GO:0017061">
    <property type="term" value="F:S-methyl-5-thioadenosine phosphorylase activity"/>
    <property type="evidence" value="ECO:0007669"/>
    <property type="project" value="UniProtKB-EC"/>
</dbReference>
<evidence type="ECO:0000313" key="11">
    <source>
        <dbReference type="Proteomes" id="UP000676169"/>
    </source>
</evidence>
<evidence type="ECO:0000256" key="9">
    <source>
        <dbReference type="ARBA" id="ARBA00049893"/>
    </source>
</evidence>
<evidence type="ECO:0000256" key="3">
    <source>
        <dbReference type="ARBA" id="ARBA00022679"/>
    </source>
</evidence>
<evidence type="ECO:0000313" key="10">
    <source>
        <dbReference type="EMBL" id="QUE52881.1"/>
    </source>
</evidence>
<comment type="similarity">
    <text evidence="2">Belongs to the purine nucleoside phosphorylase YfiH/LACC1 family.</text>
</comment>
<gene>
    <name evidence="10" type="ORF">KBB96_08305</name>
</gene>
<protein>
    <submittedName>
        <fullName evidence="10">Polyphenol oxidase family protein</fullName>
    </submittedName>
</protein>
<dbReference type="PANTHER" id="PTHR30616:SF2">
    <property type="entry name" value="PURINE NUCLEOSIDE PHOSPHORYLASE LACC1"/>
    <property type="match status" value="1"/>
</dbReference>
<evidence type="ECO:0000256" key="1">
    <source>
        <dbReference type="ARBA" id="ARBA00000553"/>
    </source>
</evidence>
<reference evidence="10" key="1">
    <citation type="submission" date="2021-04" db="EMBL/GenBank/DDBJ databases">
        <title>Luteolibacter sp. 32A isolated from the skin of an Anderson's salamander (Ambystoma andersonii).</title>
        <authorList>
            <person name="Spergser J."/>
            <person name="Busse H.-J."/>
        </authorList>
    </citation>
    <scope>NUCLEOTIDE SEQUENCE</scope>
    <source>
        <strain evidence="10">32A</strain>
    </source>
</reference>
<dbReference type="GO" id="GO:0005507">
    <property type="term" value="F:copper ion binding"/>
    <property type="evidence" value="ECO:0007669"/>
    <property type="project" value="TreeGrafter"/>
</dbReference>
<dbReference type="Pfam" id="PF02578">
    <property type="entry name" value="Cu-oxidase_4"/>
    <property type="match status" value="1"/>
</dbReference>
<dbReference type="EMBL" id="CP073100">
    <property type="protein sequence ID" value="QUE52881.1"/>
    <property type="molecule type" value="Genomic_DNA"/>
</dbReference>
<evidence type="ECO:0000256" key="6">
    <source>
        <dbReference type="ARBA" id="ARBA00022833"/>
    </source>
</evidence>
<dbReference type="InterPro" id="IPR011324">
    <property type="entry name" value="Cytotoxic_necrot_fac-like_cat"/>
</dbReference>
<dbReference type="InterPro" id="IPR038371">
    <property type="entry name" value="Cu_polyphenol_OxRdtase_sf"/>
</dbReference>
<dbReference type="AlphaFoldDB" id="A0A975J2Q9"/>
<comment type="catalytic activity">
    <reaction evidence="7">
        <text>adenosine + H2O + H(+) = inosine + NH4(+)</text>
        <dbReference type="Rhea" id="RHEA:24408"/>
        <dbReference type="ChEBI" id="CHEBI:15377"/>
        <dbReference type="ChEBI" id="CHEBI:15378"/>
        <dbReference type="ChEBI" id="CHEBI:16335"/>
        <dbReference type="ChEBI" id="CHEBI:17596"/>
        <dbReference type="ChEBI" id="CHEBI:28938"/>
        <dbReference type="EC" id="3.5.4.4"/>
    </reaction>
    <physiologicalReaction direction="left-to-right" evidence="7">
        <dbReference type="Rhea" id="RHEA:24409"/>
    </physiologicalReaction>
</comment>
<evidence type="ECO:0000256" key="5">
    <source>
        <dbReference type="ARBA" id="ARBA00022801"/>
    </source>
</evidence>
<comment type="catalytic activity">
    <reaction evidence="9">
        <text>S-methyl-5'-thioadenosine + phosphate = 5-(methylsulfanyl)-alpha-D-ribose 1-phosphate + adenine</text>
        <dbReference type="Rhea" id="RHEA:11852"/>
        <dbReference type="ChEBI" id="CHEBI:16708"/>
        <dbReference type="ChEBI" id="CHEBI:17509"/>
        <dbReference type="ChEBI" id="CHEBI:43474"/>
        <dbReference type="ChEBI" id="CHEBI:58533"/>
        <dbReference type="EC" id="2.4.2.28"/>
    </reaction>
    <physiologicalReaction direction="left-to-right" evidence="9">
        <dbReference type="Rhea" id="RHEA:11853"/>
    </physiologicalReaction>
</comment>
<dbReference type="InterPro" id="IPR003730">
    <property type="entry name" value="Cu_polyphenol_OxRdtase"/>
</dbReference>
<proteinExistence type="inferred from homology"/>
<keyword evidence="11" id="KW-1185">Reference proteome</keyword>
<dbReference type="Gene3D" id="3.60.140.10">
    <property type="entry name" value="CNF1/YfiH-like putative cysteine hydrolases"/>
    <property type="match status" value="1"/>
</dbReference>
<keyword evidence="5" id="KW-0378">Hydrolase</keyword>
<evidence type="ECO:0000256" key="8">
    <source>
        <dbReference type="ARBA" id="ARBA00048968"/>
    </source>
</evidence>
<dbReference type="SUPFAM" id="SSF64438">
    <property type="entry name" value="CNF1/YfiH-like putative cysteine hydrolases"/>
    <property type="match status" value="1"/>
</dbReference>
<keyword evidence="6" id="KW-0862">Zinc</keyword>
<dbReference type="PANTHER" id="PTHR30616">
    <property type="entry name" value="UNCHARACTERIZED PROTEIN YFIH"/>
    <property type="match status" value="1"/>
</dbReference>
<dbReference type="CDD" id="cd16833">
    <property type="entry name" value="YfiH"/>
    <property type="match status" value="1"/>
</dbReference>
<dbReference type="RefSeq" id="WP_211634225.1">
    <property type="nucleotide sequence ID" value="NZ_CP073100.1"/>
</dbReference>
<comment type="catalytic activity">
    <reaction evidence="8">
        <text>adenosine + phosphate = alpha-D-ribose 1-phosphate + adenine</text>
        <dbReference type="Rhea" id="RHEA:27642"/>
        <dbReference type="ChEBI" id="CHEBI:16335"/>
        <dbReference type="ChEBI" id="CHEBI:16708"/>
        <dbReference type="ChEBI" id="CHEBI:43474"/>
        <dbReference type="ChEBI" id="CHEBI:57720"/>
        <dbReference type="EC" id="2.4.2.1"/>
    </reaction>
    <physiologicalReaction direction="left-to-right" evidence="8">
        <dbReference type="Rhea" id="RHEA:27643"/>
    </physiologicalReaction>
</comment>
<evidence type="ECO:0000256" key="2">
    <source>
        <dbReference type="ARBA" id="ARBA00007353"/>
    </source>
</evidence>
<comment type="catalytic activity">
    <reaction evidence="1">
        <text>inosine + phosphate = alpha-D-ribose 1-phosphate + hypoxanthine</text>
        <dbReference type="Rhea" id="RHEA:27646"/>
        <dbReference type="ChEBI" id="CHEBI:17368"/>
        <dbReference type="ChEBI" id="CHEBI:17596"/>
        <dbReference type="ChEBI" id="CHEBI:43474"/>
        <dbReference type="ChEBI" id="CHEBI:57720"/>
        <dbReference type="EC" id="2.4.2.1"/>
    </reaction>
    <physiologicalReaction direction="left-to-right" evidence="1">
        <dbReference type="Rhea" id="RHEA:27647"/>
    </physiologicalReaction>
</comment>
<dbReference type="Proteomes" id="UP000676169">
    <property type="component" value="Chromosome"/>
</dbReference>
<name>A0A975J2Q9_9BACT</name>
<accession>A0A975J2Q9</accession>